<evidence type="ECO:0000256" key="2">
    <source>
        <dbReference type="SAM" id="Coils"/>
    </source>
</evidence>
<dbReference type="Gene3D" id="2.30.29.30">
    <property type="entry name" value="Pleckstrin-homology domain (PH domain)/Phosphotyrosine-binding domain (PTB)"/>
    <property type="match status" value="1"/>
</dbReference>
<evidence type="ECO:0000256" key="1">
    <source>
        <dbReference type="ARBA" id="ARBA00007471"/>
    </source>
</evidence>
<dbReference type="Proteomes" id="UP001152759">
    <property type="component" value="Chromosome 10"/>
</dbReference>
<dbReference type="PANTHER" id="PTHR10807:SF73">
    <property type="entry name" value="LD06050P"/>
    <property type="match status" value="1"/>
</dbReference>
<dbReference type="InterPro" id="IPR030564">
    <property type="entry name" value="Myotubularin"/>
</dbReference>
<comment type="similarity">
    <text evidence="1">Belongs to the protein-tyrosine phosphatase family. Non-receptor class myotubularin subfamily.</text>
</comment>
<reference evidence="4" key="1">
    <citation type="submission" date="2021-12" db="EMBL/GenBank/DDBJ databases">
        <authorList>
            <person name="King R."/>
        </authorList>
    </citation>
    <scope>NUCLEOTIDE SEQUENCE</scope>
</reference>
<dbReference type="InterPro" id="IPR010569">
    <property type="entry name" value="Myotubularin-like_Pase_dom"/>
</dbReference>
<gene>
    <name evidence="4" type="ORF">BEMITA_LOCUS2503</name>
</gene>
<dbReference type="InterPro" id="IPR011993">
    <property type="entry name" value="PH-like_dom_sf"/>
</dbReference>
<dbReference type="OrthoDB" id="271628at2759"/>
<dbReference type="PROSITE" id="PS51339">
    <property type="entry name" value="PPASE_MYOTUBULARIN"/>
    <property type="match status" value="1"/>
</dbReference>
<organism evidence="4 5">
    <name type="scientific">Bemisia tabaci</name>
    <name type="common">Sweetpotato whitefly</name>
    <name type="synonym">Aleurodes tabaci</name>
    <dbReference type="NCBI Taxonomy" id="7038"/>
    <lineage>
        <taxon>Eukaryota</taxon>
        <taxon>Metazoa</taxon>
        <taxon>Ecdysozoa</taxon>
        <taxon>Arthropoda</taxon>
        <taxon>Hexapoda</taxon>
        <taxon>Insecta</taxon>
        <taxon>Pterygota</taxon>
        <taxon>Neoptera</taxon>
        <taxon>Paraneoptera</taxon>
        <taxon>Hemiptera</taxon>
        <taxon>Sternorrhyncha</taxon>
        <taxon>Aleyrodoidea</taxon>
        <taxon>Aleyrodidae</taxon>
        <taxon>Aleyrodinae</taxon>
        <taxon>Bemisia</taxon>
    </lineage>
</organism>
<dbReference type="Pfam" id="PF21098">
    <property type="entry name" value="PH-GRAM_MTMR6-like"/>
    <property type="match status" value="1"/>
</dbReference>
<protein>
    <recommendedName>
        <fullName evidence="3">Myotubularin phosphatase domain-containing protein</fullName>
    </recommendedName>
</protein>
<dbReference type="InterPro" id="IPR048994">
    <property type="entry name" value="PH-GRAM_MTMR6-9"/>
</dbReference>
<accession>A0A9P0EXG2</accession>
<dbReference type="Pfam" id="PF06602">
    <property type="entry name" value="Myotub-related"/>
    <property type="match status" value="1"/>
</dbReference>
<feature type="domain" description="Myotubularin phosphatase" evidence="3">
    <location>
        <begin position="126"/>
        <end position="507"/>
    </location>
</feature>
<dbReference type="GO" id="GO:0019903">
    <property type="term" value="F:protein phosphatase binding"/>
    <property type="evidence" value="ECO:0007669"/>
    <property type="project" value="TreeGrafter"/>
</dbReference>
<dbReference type="CDD" id="cd13211">
    <property type="entry name" value="PH-GRAM_MTMR9"/>
    <property type="match status" value="1"/>
</dbReference>
<dbReference type="GO" id="GO:0046856">
    <property type="term" value="P:phosphatidylinositol dephosphorylation"/>
    <property type="evidence" value="ECO:0007669"/>
    <property type="project" value="TreeGrafter"/>
</dbReference>
<dbReference type="GO" id="GO:0010507">
    <property type="term" value="P:negative regulation of autophagy"/>
    <property type="evidence" value="ECO:0007669"/>
    <property type="project" value="TreeGrafter"/>
</dbReference>
<keyword evidence="5" id="KW-1185">Reference proteome</keyword>
<dbReference type="SUPFAM" id="SSF52799">
    <property type="entry name" value="(Phosphotyrosine protein) phosphatases II"/>
    <property type="match status" value="1"/>
</dbReference>
<dbReference type="AlphaFoldDB" id="A0A9P0EXG2"/>
<dbReference type="SUPFAM" id="SSF50729">
    <property type="entry name" value="PH domain-like"/>
    <property type="match status" value="1"/>
</dbReference>
<feature type="coiled-coil region" evidence="2">
    <location>
        <begin position="531"/>
        <end position="558"/>
    </location>
</feature>
<keyword evidence="2" id="KW-0175">Coiled coil</keyword>
<proteinExistence type="inferred from homology"/>
<evidence type="ECO:0000313" key="4">
    <source>
        <dbReference type="EMBL" id="CAH0383016.1"/>
    </source>
</evidence>
<dbReference type="CDD" id="cd14536">
    <property type="entry name" value="PTP-MTMR9"/>
    <property type="match status" value="1"/>
</dbReference>
<evidence type="ECO:0000259" key="3">
    <source>
        <dbReference type="PROSITE" id="PS51339"/>
    </source>
</evidence>
<dbReference type="EMBL" id="OU963871">
    <property type="protein sequence ID" value="CAH0383016.1"/>
    <property type="molecule type" value="Genomic_DNA"/>
</dbReference>
<dbReference type="GO" id="GO:0005737">
    <property type="term" value="C:cytoplasm"/>
    <property type="evidence" value="ECO:0007669"/>
    <property type="project" value="TreeGrafter"/>
</dbReference>
<sequence>MDVAHLVLTPQLDGVTMHGPPYKSPQEGTLCNTGHQLIFSSRKEGVEELWLLQQNIDVVERKVTKDVPGGNLVIKCKDFRVITFEISSTDDFNDAAVSIESVVYNDKVTLLYPFSYRPTYRIVEDGWTAFRPEAEFSKLTASEEWRLTHVNKDFSVCPTYPSLLLVPKCIDDDVVVASAKFRSGGRFPVLCYRHTNGCVLLRSSQPLTGSVKKQGLTGRSKEDEKLLNAVLGPGKRGYIFDTRTQTVAQSDRTKGGGFETEMHYPQWRRCSRPIERHHVFLDSLSKLVEACNDTNSSVDKWLSRLESSNWLTHVRNTLDVACLAAQCLDQEGWSVLVHGADGMDATLLVTSLAQVILNPDCRTIRGLEALIEREWLQAGHPFWTRHKRGCFSTTSTGRTKAQAPTFLLFLDCIYQIQNQFLFSFEFTPSFLSLLFQHSYASDFGTFLGDCEAERISLNLSEKTTSLWSYLNRPEILHTLLNPLYDPNSRIIWPSVAPVSLVLWRELFLKWSVDQTHVKESWDAIYQLKATDRELRTKAAKLKKQLTELEKEAVQAGILSTSINEMENGITRLVL</sequence>
<dbReference type="InterPro" id="IPR029021">
    <property type="entry name" value="Prot-tyrosine_phosphatase-like"/>
</dbReference>
<dbReference type="PANTHER" id="PTHR10807">
    <property type="entry name" value="MYOTUBULARIN-RELATED"/>
    <property type="match status" value="1"/>
</dbReference>
<dbReference type="KEGG" id="btab:109044706"/>
<name>A0A9P0EXG2_BEMTA</name>
<evidence type="ECO:0000313" key="5">
    <source>
        <dbReference type="Proteomes" id="UP001152759"/>
    </source>
</evidence>